<dbReference type="Gene3D" id="2.20.25.110">
    <property type="entry name" value="S-adenosyl-L-methionine-dependent methyltransferases"/>
    <property type="match status" value="1"/>
</dbReference>
<dbReference type="AlphaFoldDB" id="A0A381S3H7"/>
<dbReference type="EMBL" id="UINC01002561">
    <property type="protein sequence ID" value="SUZ97989.1"/>
    <property type="molecule type" value="Genomic_DNA"/>
</dbReference>
<proteinExistence type="predicted"/>
<dbReference type="CDD" id="cd02440">
    <property type="entry name" value="AdoMet_MTases"/>
    <property type="match status" value="1"/>
</dbReference>
<feature type="domain" description="Methyltransferase" evidence="1">
    <location>
        <begin position="48"/>
        <end position="166"/>
    </location>
</feature>
<reference evidence="2" key="1">
    <citation type="submission" date="2018-05" db="EMBL/GenBank/DDBJ databases">
        <authorList>
            <person name="Lanie J.A."/>
            <person name="Ng W.-L."/>
            <person name="Kazmierczak K.M."/>
            <person name="Andrzejewski T.M."/>
            <person name="Davidsen T.M."/>
            <person name="Wayne K.J."/>
            <person name="Tettelin H."/>
            <person name="Glass J.I."/>
            <person name="Rusch D."/>
            <person name="Podicherti R."/>
            <person name="Tsui H.-C.T."/>
            <person name="Winkler M.E."/>
        </authorList>
    </citation>
    <scope>NUCLEOTIDE SEQUENCE</scope>
</reference>
<accession>A0A381S3H7</accession>
<dbReference type="PANTHER" id="PTHR43861">
    <property type="entry name" value="TRANS-ACONITATE 2-METHYLTRANSFERASE-RELATED"/>
    <property type="match status" value="1"/>
</dbReference>
<evidence type="ECO:0000313" key="2">
    <source>
        <dbReference type="EMBL" id="SUZ97989.1"/>
    </source>
</evidence>
<gene>
    <name evidence="2" type="ORF">METZ01_LOCUS50843</name>
</gene>
<dbReference type="SUPFAM" id="SSF53335">
    <property type="entry name" value="S-adenosyl-L-methionine-dependent methyltransferases"/>
    <property type="match status" value="1"/>
</dbReference>
<evidence type="ECO:0000259" key="1">
    <source>
        <dbReference type="Pfam" id="PF13847"/>
    </source>
</evidence>
<protein>
    <recommendedName>
        <fullName evidence="1">Methyltransferase domain-containing protein</fullName>
    </recommendedName>
</protein>
<sequence>MTKNFNIDLDNDYNHWFDSPYYHILYENRDYKEAKKFIKKILKYLKLDKGSKILDAACGRGRHSIEIEKLGYKVLGIDLSKNSIKKAKKNENKNLNFLIHDISIPLKLEFDAVFNLFTSFGYHNKKKDLDILHSIEQNLKTGGIGVIDFFNINKVKKDLIENEIIVKKNIKFKIKRKVNRNNVNKSISFNYKKKQYNFNEKVNALSLDNFKDYLSNTNLEIQEVFGDYHLNPFDTDKSTRLIIVLKKKSQSNK</sequence>
<dbReference type="InterPro" id="IPR025714">
    <property type="entry name" value="Methyltranfer_dom"/>
</dbReference>
<dbReference type="Pfam" id="PF13847">
    <property type="entry name" value="Methyltransf_31"/>
    <property type="match status" value="1"/>
</dbReference>
<dbReference type="InterPro" id="IPR029063">
    <property type="entry name" value="SAM-dependent_MTases_sf"/>
</dbReference>
<organism evidence="2">
    <name type="scientific">marine metagenome</name>
    <dbReference type="NCBI Taxonomy" id="408172"/>
    <lineage>
        <taxon>unclassified sequences</taxon>
        <taxon>metagenomes</taxon>
        <taxon>ecological metagenomes</taxon>
    </lineage>
</organism>
<dbReference type="Gene3D" id="3.40.50.150">
    <property type="entry name" value="Vaccinia Virus protein VP39"/>
    <property type="match status" value="1"/>
</dbReference>
<name>A0A381S3H7_9ZZZZ</name>